<dbReference type="RefSeq" id="XP_018985876.1">
    <property type="nucleotide sequence ID" value="XM_019128471.1"/>
</dbReference>
<feature type="domain" description="Mononegavirus-type SAM-dependent 2'-O-MTase" evidence="2">
    <location>
        <begin position="1"/>
        <end position="67"/>
    </location>
</feature>
<dbReference type="EMBL" id="KV454429">
    <property type="protein sequence ID" value="ODQ80548.1"/>
    <property type="molecule type" value="Genomic_DNA"/>
</dbReference>
<dbReference type="Proteomes" id="UP000094336">
    <property type="component" value="Unassembled WGS sequence"/>
</dbReference>
<sequence length="67" mass="7882">MDSNPVTEAWERYTEQGSITRTLYLVLYGKYCGWLVLITTYRVIYLIFRHKAIISTLKGKCEYELGL</sequence>
<keyword evidence="4" id="KW-1185">Reference proteome</keyword>
<keyword evidence="1" id="KW-1133">Transmembrane helix</keyword>
<dbReference type="PROSITE" id="PS51590">
    <property type="entry name" value="SAM_MT_MNV_L"/>
    <property type="match status" value="1"/>
</dbReference>
<dbReference type="InterPro" id="IPR025786">
    <property type="entry name" value="Mononega_L_MeTrfase"/>
</dbReference>
<reference evidence="4" key="1">
    <citation type="submission" date="2016-05" db="EMBL/GenBank/DDBJ databases">
        <title>Comparative genomics of biotechnologically important yeasts.</title>
        <authorList>
            <consortium name="DOE Joint Genome Institute"/>
            <person name="Riley R."/>
            <person name="Haridas S."/>
            <person name="Wolfe K.H."/>
            <person name="Lopes M.R."/>
            <person name="Hittinger C.T."/>
            <person name="Goker M."/>
            <person name="Salamov A."/>
            <person name="Wisecaver J."/>
            <person name="Long T.M."/>
            <person name="Aerts A.L."/>
            <person name="Barry K."/>
            <person name="Choi C."/>
            <person name="Clum A."/>
            <person name="Coughlan A.Y."/>
            <person name="Deshpande S."/>
            <person name="Douglass A.P."/>
            <person name="Hanson S.J."/>
            <person name="Klenk H.-P."/>
            <person name="Labutti K."/>
            <person name="Lapidus A."/>
            <person name="Lindquist E."/>
            <person name="Lipzen A."/>
            <person name="Meier-Kolthoff J.P."/>
            <person name="Ohm R.A."/>
            <person name="Otillar R.P."/>
            <person name="Pangilinan J."/>
            <person name="Peng Y."/>
            <person name="Rokas A."/>
            <person name="Rosa C.A."/>
            <person name="Scheuner C."/>
            <person name="Sibirny A.A."/>
            <person name="Slot J.C."/>
            <person name="Stielow J.B."/>
            <person name="Sun H."/>
            <person name="Kurtzman C.P."/>
            <person name="Blackwell M."/>
            <person name="Grigoriev I.V."/>
            <person name="Jeffries T.W."/>
        </authorList>
    </citation>
    <scope>NUCLEOTIDE SEQUENCE [LARGE SCALE GENOMIC DNA]</scope>
    <source>
        <strain evidence="4">NRRL Y-12698</strain>
    </source>
</reference>
<gene>
    <name evidence="3" type="ORF">BABINDRAFT_160816</name>
</gene>
<evidence type="ECO:0000256" key="1">
    <source>
        <dbReference type="SAM" id="Phobius"/>
    </source>
</evidence>
<evidence type="ECO:0000259" key="2">
    <source>
        <dbReference type="PROSITE" id="PS51590"/>
    </source>
</evidence>
<keyword evidence="1" id="KW-0472">Membrane</keyword>
<accession>A0A1E3QSD1</accession>
<feature type="transmembrane region" description="Helical" evidence="1">
    <location>
        <begin position="28"/>
        <end position="48"/>
    </location>
</feature>
<keyword evidence="1" id="KW-0812">Transmembrane</keyword>
<evidence type="ECO:0000313" key="4">
    <source>
        <dbReference type="Proteomes" id="UP000094336"/>
    </source>
</evidence>
<dbReference type="GeneID" id="30146324"/>
<proteinExistence type="predicted"/>
<organism evidence="3 4">
    <name type="scientific">Babjeviella inositovora NRRL Y-12698</name>
    <dbReference type="NCBI Taxonomy" id="984486"/>
    <lineage>
        <taxon>Eukaryota</taxon>
        <taxon>Fungi</taxon>
        <taxon>Dikarya</taxon>
        <taxon>Ascomycota</taxon>
        <taxon>Saccharomycotina</taxon>
        <taxon>Pichiomycetes</taxon>
        <taxon>Serinales incertae sedis</taxon>
        <taxon>Babjeviella</taxon>
    </lineage>
</organism>
<evidence type="ECO:0000313" key="3">
    <source>
        <dbReference type="EMBL" id="ODQ80548.1"/>
    </source>
</evidence>
<dbReference type="AlphaFoldDB" id="A0A1E3QSD1"/>
<protein>
    <recommendedName>
        <fullName evidence="2">Mononegavirus-type SAM-dependent 2'-O-MTase domain-containing protein</fullName>
    </recommendedName>
</protein>
<name>A0A1E3QSD1_9ASCO</name>